<dbReference type="EMBL" id="UZAL01030194">
    <property type="protein sequence ID" value="VDP52544.1"/>
    <property type="molecule type" value="Genomic_DNA"/>
</dbReference>
<proteinExistence type="predicted"/>
<reference evidence="1 2" key="1">
    <citation type="submission" date="2018-11" db="EMBL/GenBank/DDBJ databases">
        <authorList>
            <consortium name="Pathogen Informatics"/>
        </authorList>
    </citation>
    <scope>NUCLEOTIDE SEQUENCE [LARGE SCALE GENOMIC DNA]</scope>
    <source>
        <strain>Denwood</strain>
        <strain evidence="2">Zambia</strain>
    </source>
</reference>
<sequence length="50" mass="5745">MLRASSLPESCICPNSRVSLLQFTDLRLLKFLYLLARCILVYITQPFSIP</sequence>
<organism evidence="1 2">
    <name type="scientific">Schistosoma mattheei</name>
    <dbReference type="NCBI Taxonomy" id="31246"/>
    <lineage>
        <taxon>Eukaryota</taxon>
        <taxon>Metazoa</taxon>
        <taxon>Spiralia</taxon>
        <taxon>Lophotrochozoa</taxon>
        <taxon>Platyhelminthes</taxon>
        <taxon>Trematoda</taxon>
        <taxon>Digenea</taxon>
        <taxon>Strigeidida</taxon>
        <taxon>Schistosomatoidea</taxon>
        <taxon>Schistosomatidae</taxon>
        <taxon>Schistosoma</taxon>
    </lineage>
</organism>
<keyword evidence="2" id="KW-1185">Reference proteome</keyword>
<dbReference type="Proteomes" id="UP000269396">
    <property type="component" value="Unassembled WGS sequence"/>
</dbReference>
<accession>A0A183P6N7</accession>
<name>A0A183P6N7_9TREM</name>
<protein>
    <submittedName>
        <fullName evidence="1">Uncharacterized protein</fullName>
    </submittedName>
</protein>
<dbReference type="AlphaFoldDB" id="A0A183P6N7"/>
<evidence type="ECO:0000313" key="1">
    <source>
        <dbReference type="EMBL" id="VDP52544.1"/>
    </source>
</evidence>
<evidence type="ECO:0000313" key="2">
    <source>
        <dbReference type="Proteomes" id="UP000269396"/>
    </source>
</evidence>
<gene>
    <name evidence="1" type="ORF">SMTD_LOCUS10023</name>
</gene>